<dbReference type="EMBL" id="CAFBQU010000095">
    <property type="protein sequence ID" value="CAB5068337.1"/>
    <property type="molecule type" value="Genomic_DNA"/>
</dbReference>
<gene>
    <name evidence="13" type="ORF">UFOPK4347_01764</name>
</gene>
<keyword evidence="8 12" id="KW-1133">Transmembrane helix</keyword>
<comment type="subcellular location">
    <subcellularLocation>
        <location evidence="1">Cell membrane</location>
        <topology evidence="1">Multi-pass membrane protein</topology>
    </subcellularLocation>
</comment>
<keyword evidence="5" id="KW-1003">Cell membrane</keyword>
<evidence type="ECO:0000256" key="11">
    <source>
        <dbReference type="ARBA" id="ARBA00047594"/>
    </source>
</evidence>
<evidence type="ECO:0000256" key="2">
    <source>
        <dbReference type="ARBA" id="ARBA00010621"/>
    </source>
</evidence>
<feature type="transmembrane region" description="Helical" evidence="12">
    <location>
        <begin position="88"/>
        <end position="106"/>
    </location>
</feature>
<evidence type="ECO:0000256" key="4">
    <source>
        <dbReference type="ARBA" id="ARBA00021581"/>
    </source>
</evidence>
<reference evidence="13" key="1">
    <citation type="submission" date="2020-05" db="EMBL/GenBank/DDBJ databases">
        <authorList>
            <person name="Chiriac C."/>
            <person name="Salcher M."/>
            <person name="Ghai R."/>
            <person name="Kavagutti S V."/>
        </authorList>
    </citation>
    <scope>NUCLEOTIDE SEQUENCE</scope>
</reference>
<evidence type="ECO:0000313" key="13">
    <source>
        <dbReference type="EMBL" id="CAB5068337.1"/>
    </source>
</evidence>
<feature type="transmembrane region" description="Helical" evidence="12">
    <location>
        <begin position="216"/>
        <end position="241"/>
    </location>
</feature>
<keyword evidence="9 12" id="KW-0472">Membrane</keyword>
<dbReference type="GO" id="GO:0005886">
    <property type="term" value="C:plasma membrane"/>
    <property type="evidence" value="ECO:0007669"/>
    <property type="project" value="UniProtKB-SubCell"/>
</dbReference>
<dbReference type="EC" id="3.6.1.27" evidence="3"/>
<dbReference type="InterPro" id="IPR003824">
    <property type="entry name" value="UppP"/>
</dbReference>
<evidence type="ECO:0000256" key="1">
    <source>
        <dbReference type="ARBA" id="ARBA00004651"/>
    </source>
</evidence>
<feature type="transmembrane region" description="Helical" evidence="12">
    <location>
        <begin position="118"/>
        <end position="134"/>
    </location>
</feature>
<feature type="transmembrane region" description="Helical" evidence="12">
    <location>
        <begin position="50"/>
        <end position="67"/>
    </location>
</feature>
<dbReference type="HAMAP" id="MF_01006">
    <property type="entry name" value="Undec_diphosphatase"/>
    <property type="match status" value="1"/>
</dbReference>
<organism evidence="13">
    <name type="scientific">freshwater metagenome</name>
    <dbReference type="NCBI Taxonomy" id="449393"/>
    <lineage>
        <taxon>unclassified sequences</taxon>
        <taxon>metagenomes</taxon>
        <taxon>ecological metagenomes</taxon>
    </lineage>
</organism>
<evidence type="ECO:0000256" key="8">
    <source>
        <dbReference type="ARBA" id="ARBA00022989"/>
    </source>
</evidence>
<sequence length="273" mass="28374">MTPLSILDAVVLGVVEGITEFLPISSTGHLLVTQHLLGLGDEAGKVAADTYAIAIQLGAILAVVALYRVRIASMAKGVIGKDAEGRSILTMLGCAFLPAAVIGVAFGDSIKDKLFTPWAIVAAWAVGGIFLLWWKPAYGTRNIADITLKNAFIIGVAQALAMWPGVSRSLITIVAALLVGCSMAAALEFSFLLGLATLAAATALDLAKHGGELVDAYGIGTPILGAVVAFITAIIAVKWLVRYLSARPLARFGWYRLAAAAVTTVLIMSNTIG</sequence>
<evidence type="ECO:0000256" key="10">
    <source>
        <dbReference type="ARBA" id="ARBA00032707"/>
    </source>
</evidence>
<evidence type="ECO:0000256" key="3">
    <source>
        <dbReference type="ARBA" id="ARBA00012374"/>
    </source>
</evidence>
<dbReference type="Pfam" id="PF02673">
    <property type="entry name" value="BacA"/>
    <property type="match status" value="1"/>
</dbReference>
<dbReference type="GO" id="GO:0050380">
    <property type="term" value="F:undecaprenyl-diphosphatase activity"/>
    <property type="evidence" value="ECO:0007669"/>
    <property type="project" value="UniProtKB-EC"/>
</dbReference>
<evidence type="ECO:0000256" key="5">
    <source>
        <dbReference type="ARBA" id="ARBA00022475"/>
    </source>
</evidence>
<comment type="similarity">
    <text evidence="2">Belongs to the UppP family.</text>
</comment>
<dbReference type="PANTHER" id="PTHR30622:SF3">
    <property type="entry name" value="UNDECAPRENYL-DIPHOSPHATASE"/>
    <property type="match status" value="1"/>
</dbReference>
<evidence type="ECO:0000256" key="7">
    <source>
        <dbReference type="ARBA" id="ARBA00022801"/>
    </source>
</evidence>
<proteinExistence type="inferred from homology"/>
<feature type="transmembrane region" description="Helical" evidence="12">
    <location>
        <begin position="253"/>
        <end position="272"/>
    </location>
</feature>
<accession>A0A6J7UWM5</accession>
<evidence type="ECO:0000256" key="6">
    <source>
        <dbReference type="ARBA" id="ARBA00022692"/>
    </source>
</evidence>
<evidence type="ECO:0000256" key="9">
    <source>
        <dbReference type="ARBA" id="ARBA00023136"/>
    </source>
</evidence>
<keyword evidence="6 12" id="KW-0812">Transmembrane</keyword>
<keyword evidence="7" id="KW-0378">Hydrolase</keyword>
<feature type="transmembrane region" description="Helical" evidence="12">
    <location>
        <begin position="171"/>
        <end position="204"/>
    </location>
</feature>
<dbReference type="PANTHER" id="PTHR30622">
    <property type="entry name" value="UNDECAPRENYL-DIPHOSPHATASE"/>
    <property type="match status" value="1"/>
</dbReference>
<protein>
    <recommendedName>
        <fullName evidence="4">Undecaprenyl-diphosphatase</fullName>
        <ecNumber evidence="3">3.6.1.27</ecNumber>
    </recommendedName>
    <alternativeName>
        <fullName evidence="10">Undecaprenyl pyrophosphate phosphatase</fullName>
    </alternativeName>
</protein>
<comment type="catalytic activity">
    <reaction evidence="11">
        <text>di-trans,octa-cis-undecaprenyl diphosphate + H2O = di-trans,octa-cis-undecaprenyl phosphate + phosphate + H(+)</text>
        <dbReference type="Rhea" id="RHEA:28094"/>
        <dbReference type="ChEBI" id="CHEBI:15377"/>
        <dbReference type="ChEBI" id="CHEBI:15378"/>
        <dbReference type="ChEBI" id="CHEBI:43474"/>
        <dbReference type="ChEBI" id="CHEBI:58405"/>
        <dbReference type="ChEBI" id="CHEBI:60392"/>
        <dbReference type="EC" id="3.6.1.27"/>
    </reaction>
</comment>
<dbReference type="AlphaFoldDB" id="A0A6J7UWM5"/>
<name>A0A6J7UWM5_9ZZZZ</name>
<evidence type="ECO:0000256" key="12">
    <source>
        <dbReference type="SAM" id="Phobius"/>
    </source>
</evidence>